<dbReference type="PANTHER" id="PTHR10353:SF36">
    <property type="entry name" value="LP05116P"/>
    <property type="match status" value="1"/>
</dbReference>
<feature type="active site" description="Nucleophile" evidence="8 10">
    <location>
        <position position="376"/>
    </location>
</feature>
<dbReference type="NCBIfam" id="TIGR03356">
    <property type="entry name" value="BGL"/>
    <property type="match status" value="1"/>
</dbReference>
<evidence type="ECO:0000256" key="2">
    <source>
        <dbReference type="ARBA" id="ARBA00012744"/>
    </source>
</evidence>
<dbReference type="SUPFAM" id="SSF51445">
    <property type="entry name" value="(Trans)glycosidases"/>
    <property type="match status" value="1"/>
</dbReference>
<dbReference type="GO" id="GO:0005829">
    <property type="term" value="C:cytosol"/>
    <property type="evidence" value="ECO:0007669"/>
    <property type="project" value="TreeGrafter"/>
</dbReference>
<feature type="binding site" evidence="9">
    <location>
        <position position="297"/>
    </location>
    <ligand>
        <name>substrate</name>
    </ligand>
</feature>
<dbReference type="GO" id="GO:0008422">
    <property type="term" value="F:beta-glucosidase activity"/>
    <property type="evidence" value="ECO:0007669"/>
    <property type="project" value="UniProtKB-EC"/>
</dbReference>
<keyword evidence="3 11" id="KW-0378">Hydrolase</keyword>
<feature type="binding site" evidence="9">
    <location>
        <position position="423"/>
    </location>
    <ligand>
        <name>substrate</name>
    </ligand>
</feature>
<dbReference type="GO" id="GO:0030245">
    <property type="term" value="P:cellulose catabolic process"/>
    <property type="evidence" value="ECO:0007669"/>
    <property type="project" value="UniProtKB-KW"/>
</dbReference>
<comment type="similarity">
    <text evidence="1 11">Belongs to the glycosyl hydrolase 1 family.</text>
</comment>
<dbReference type="PROSITE" id="PS00572">
    <property type="entry name" value="GLYCOSYL_HYDROL_F1_1"/>
    <property type="match status" value="1"/>
</dbReference>
<dbReference type="RefSeq" id="WP_058891498.1">
    <property type="nucleotide sequence ID" value="NZ_LQBL01000028.1"/>
</dbReference>
<gene>
    <name evidence="12" type="ORF">AVL62_01465</name>
</gene>
<evidence type="ECO:0000313" key="12">
    <source>
        <dbReference type="EMBL" id="KUG53489.1"/>
    </source>
</evidence>
<feature type="binding site" evidence="9">
    <location>
        <begin position="430"/>
        <end position="431"/>
    </location>
    <ligand>
        <name>substrate</name>
    </ligand>
</feature>
<evidence type="ECO:0000256" key="11">
    <source>
        <dbReference type="RuleBase" id="RU361175"/>
    </source>
</evidence>
<dbReference type="OrthoDB" id="9765195at2"/>
<dbReference type="InterPro" id="IPR017736">
    <property type="entry name" value="Glyco_hydro_1_beta-glucosidase"/>
</dbReference>
<dbReference type="InterPro" id="IPR017853">
    <property type="entry name" value="GH"/>
</dbReference>
<evidence type="ECO:0000256" key="10">
    <source>
        <dbReference type="PROSITE-ProRule" id="PRU10055"/>
    </source>
</evidence>
<keyword evidence="6 11" id="KW-0326">Glycosidase</keyword>
<feature type="binding site" evidence="9">
    <location>
        <position position="21"/>
    </location>
    <ligand>
        <name>substrate</name>
    </ligand>
</feature>
<evidence type="ECO:0000256" key="1">
    <source>
        <dbReference type="ARBA" id="ARBA00010838"/>
    </source>
</evidence>
<feature type="active site" description="Proton donor" evidence="8">
    <location>
        <position position="166"/>
    </location>
</feature>
<dbReference type="Gene3D" id="3.20.20.80">
    <property type="entry name" value="Glycosidases"/>
    <property type="match status" value="1"/>
</dbReference>
<feature type="binding site" evidence="9">
    <location>
        <position position="165"/>
    </location>
    <ligand>
        <name>substrate</name>
    </ligand>
</feature>
<reference evidence="12 13" key="1">
    <citation type="submission" date="2015-12" db="EMBL/GenBank/DDBJ databases">
        <title>Serinicoccus chungangenesis strain CD08_5 genome sequencing and assembly.</title>
        <authorList>
            <person name="Chander A.M."/>
            <person name="Kaur G."/>
            <person name="Nair G.R."/>
            <person name="Dhawan D.K."/>
            <person name="Kochhar R.K."/>
            <person name="Mayilraj S."/>
            <person name="Bhadada S.K."/>
        </authorList>
    </citation>
    <scope>NUCLEOTIDE SEQUENCE [LARGE SCALE GENOMIC DNA]</scope>
    <source>
        <strain evidence="12 13">CD08_5</strain>
    </source>
</reference>
<accession>A0A0W8I5T1</accession>
<dbReference type="Proteomes" id="UP000054837">
    <property type="component" value="Unassembled WGS sequence"/>
</dbReference>
<protein>
    <recommendedName>
        <fullName evidence="2 11">Beta-glucosidase</fullName>
        <ecNumber evidence="2 11">3.2.1.21</ecNumber>
    </recommendedName>
</protein>
<sequence>MTTPITFPSGFLLGSATAAYQVEGAAHEDGRGDCIWDTFSATPGAVVHGHTGAVACDHYHRMPQDVALMRSLNLGAYRFSVSWARVCPDGRTVNEKGLDFYSRLVDELLAADIVPWVTLYHWDLPQALEEAGGWPARGVVDRFVDYALAVYERLGDRVRQLTTLNEPWCSAFLGYAAGVHAPGRTDPQDGLRAAHHLLLAHGRAVQALRERDPGLELGLTLNFTEMQPQDPASAGDRDAARRLDGLANRFFVEPLTRGAYPEDVLEDLGELWPQDLVHDGDLADISTPIDVLGVNFYTGSMVTGPHPESAPEAARQARAYDAPSPNVGSEHVVVVRRGTPVTDMGWEIRPQALRDLLLWLQRDHTGPAGTRLYVTENGAAMPDDPDGTGFVDDQDRVAYLDGHLRAVHEAIQCGADVRGYFVWSLMDNYEWAYGYTRRFGIVRVDYDTQERTPKASARWFADVAGSGAIG</sequence>
<dbReference type="PANTHER" id="PTHR10353">
    <property type="entry name" value="GLYCOSYL HYDROLASE"/>
    <property type="match status" value="1"/>
</dbReference>
<dbReference type="PRINTS" id="PR00131">
    <property type="entry name" value="GLHYDRLASE1"/>
</dbReference>
<evidence type="ECO:0000256" key="4">
    <source>
        <dbReference type="ARBA" id="ARBA00023001"/>
    </source>
</evidence>
<dbReference type="STRING" id="767452.AVL62_01465"/>
<evidence type="ECO:0000313" key="13">
    <source>
        <dbReference type="Proteomes" id="UP000054837"/>
    </source>
</evidence>
<dbReference type="InterPro" id="IPR018120">
    <property type="entry name" value="Glyco_hydro_1_AS"/>
</dbReference>
<dbReference type="AlphaFoldDB" id="A0A0W8I5T1"/>
<dbReference type="EC" id="3.2.1.21" evidence="2 11"/>
<dbReference type="InterPro" id="IPR001360">
    <property type="entry name" value="Glyco_hydro_1"/>
</dbReference>
<comment type="catalytic activity">
    <reaction evidence="11">
        <text>Hydrolysis of terminal, non-reducing beta-D-glucosyl residues with release of beta-D-glucose.</text>
        <dbReference type="EC" id="3.2.1.21"/>
    </reaction>
</comment>
<evidence type="ECO:0000256" key="9">
    <source>
        <dbReference type="PIRSR" id="PIRSR617736-2"/>
    </source>
</evidence>
<feature type="binding site" evidence="9">
    <location>
        <position position="121"/>
    </location>
    <ligand>
        <name>substrate</name>
    </ligand>
</feature>
<evidence type="ECO:0000256" key="3">
    <source>
        <dbReference type="ARBA" id="ARBA00022801"/>
    </source>
</evidence>
<evidence type="ECO:0000256" key="8">
    <source>
        <dbReference type="PIRSR" id="PIRSR617736-1"/>
    </source>
</evidence>
<evidence type="ECO:0000256" key="6">
    <source>
        <dbReference type="ARBA" id="ARBA00023295"/>
    </source>
</evidence>
<dbReference type="EMBL" id="LQBL01000028">
    <property type="protein sequence ID" value="KUG53489.1"/>
    <property type="molecule type" value="Genomic_DNA"/>
</dbReference>
<keyword evidence="13" id="KW-1185">Reference proteome</keyword>
<evidence type="ECO:0000256" key="5">
    <source>
        <dbReference type="ARBA" id="ARBA00023277"/>
    </source>
</evidence>
<evidence type="ECO:0000256" key="7">
    <source>
        <dbReference type="ARBA" id="ARBA00023326"/>
    </source>
</evidence>
<name>A0A0W8I5T1_9MICO</name>
<keyword evidence="7" id="KW-0624">Polysaccharide degradation</keyword>
<dbReference type="Pfam" id="PF00232">
    <property type="entry name" value="Glyco_hydro_1"/>
    <property type="match status" value="1"/>
</dbReference>
<proteinExistence type="inferred from homology"/>
<organism evidence="12 13">
    <name type="scientific">Serinicoccus chungangensis</name>
    <dbReference type="NCBI Taxonomy" id="767452"/>
    <lineage>
        <taxon>Bacteria</taxon>
        <taxon>Bacillati</taxon>
        <taxon>Actinomycetota</taxon>
        <taxon>Actinomycetes</taxon>
        <taxon>Micrococcales</taxon>
        <taxon>Ornithinimicrobiaceae</taxon>
        <taxon>Serinicoccus</taxon>
    </lineage>
</organism>
<keyword evidence="5" id="KW-0119">Carbohydrate metabolism</keyword>
<comment type="caution">
    <text evidence="12">The sequence shown here is derived from an EMBL/GenBank/DDBJ whole genome shotgun (WGS) entry which is preliminary data.</text>
</comment>
<keyword evidence="4" id="KW-0136">Cellulose degradation</keyword>
<dbReference type="FunFam" id="3.20.20.80:FF:000004">
    <property type="entry name" value="Beta-glucosidase 6-phospho-beta-glucosidase"/>
    <property type="match status" value="1"/>
</dbReference>